<dbReference type="WBParaSite" id="Hba_15724">
    <property type="protein sequence ID" value="Hba_15724"/>
    <property type="gene ID" value="Hba_15724"/>
</dbReference>
<proteinExistence type="predicted"/>
<dbReference type="Proteomes" id="UP000095283">
    <property type="component" value="Unplaced"/>
</dbReference>
<organism evidence="1 2">
    <name type="scientific">Heterorhabditis bacteriophora</name>
    <name type="common">Entomopathogenic nematode worm</name>
    <dbReference type="NCBI Taxonomy" id="37862"/>
    <lineage>
        <taxon>Eukaryota</taxon>
        <taxon>Metazoa</taxon>
        <taxon>Ecdysozoa</taxon>
        <taxon>Nematoda</taxon>
        <taxon>Chromadorea</taxon>
        <taxon>Rhabditida</taxon>
        <taxon>Rhabditina</taxon>
        <taxon>Rhabditomorpha</taxon>
        <taxon>Strongyloidea</taxon>
        <taxon>Heterorhabditidae</taxon>
        <taxon>Heterorhabditis</taxon>
    </lineage>
</organism>
<name>A0A1I7XDK1_HETBA</name>
<reference evidence="2" key="1">
    <citation type="submission" date="2016-11" db="UniProtKB">
        <authorList>
            <consortium name="WormBaseParasite"/>
        </authorList>
    </citation>
    <scope>IDENTIFICATION</scope>
</reference>
<keyword evidence="1" id="KW-1185">Reference proteome</keyword>
<sequence length="104" mass="12059">MGNQMLDLPLYDDVYKGNPYWIILWVLTLITSLCNEMFDPQYNVKVPLIGIPLVNIIVKWEIKHLVSHFFPEPSLTVLENTAMDRAEGNLLINLNDRMYLGKHS</sequence>
<dbReference type="AlphaFoldDB" id="A0A1I7XDK1"/>
<protein>
    <submittedName>
        <fullName evidence="2">Bestrophin homolog</fullName>
    </submittedName>
</protein>
<evidence type="ECO:0000313" key="2">
    <source>
        <dbReference type="WBParaSite" id="Hba_15724"/>
    </source>
</evidence>
<evidence type="ECO:0000313" key="1">
    <source>
        <dbReference type="Proteomes" id="UP000095283"/>
    </source>
</evidence>
<accession>A0A1I7XDK1</accession>